<sequence length="61" mass="6692">MQQHIRQQVCQNRIGFENYLITLKLSSAADCKFTLSGTDSMLNSETPLNTVGLDDSGCPSL</sequence>
<organism evidence="1 2">
    <name type="scientific">Salmonella typhimurium (strain 14028s / SGSC 2262)</name>
    <dbReference type="NCBI Taxonomy" id="588858"/>
    <lineage>
        <taxon>Bacteria</taxon>
        <taxon>Pseudomonadati</taxon>
        <taxon>Pseudomonadota</taxon>
        <taxon>Gammaproteobacteria</taxon>
        <taxon>Enterobacterales</taxon>
        <taxon>Enterobacteriaceae</taxon>
        <taxon>Salmonella</taxon>
    </lineage>
</organism>
<dbReference type="EMBL" id="CP001363">
    <property type="protein sequence ID" value="ACY89092.1"/>
    <property type="molecule type" value="Genomic_DNA"/>
</dbReference>
<evidence type="ECO:0000313" key="2">
    <source>
        <dbReference type="Proteomes" id="UP000002695"/>
    </source>
</evidence>
<dbReference type="AlphaFoldDB" id="A0A0F6B3K2"/>
<gene>
    <name evidence="1" type="ordered locus">STM14_2649</name>
</gene>
<dbReference type="Proteomes" id="UP000002695">
    <property type="component" value="Chromosome"/>
</dbReference>
<dbReference type="PATRIC" id="fig|588858.6.peg.2477"/>
<keyword evidence="2" id="KW-1185">Reference proteome</keyword>
<evidence type="ECO:0000313" key="1">
    <source>
        <dbReference type="EMBL" id="ACY89092.1"/>
    </source>
</evidence>
<name>A0A0F6B3K2_SALT1</name>
<dbReference type="HOGENOM" id="CLU_209224_0_0_6"/>
<proteinExistence type="predicted"/>
<dbReference type="KEGG" id="seo:STM14_2649"/>
<protein>
    <submittedName>
        <fullName evidence="1">Uncharacterized protein</fullName>
    </submittedName>
</protein>
<reference evidence="1 2" key="1">
    <citation type="journal article" date="2010" name="J. Bacteriol.">
        <title>Short-term signatures of evolutionary change in the Salmonella enterica serovar typhimurium 14028 genome.</title>
        <authorList>
            <person name="Jarvik T."/>
            <person name="Smillie C."/>
            <person name="Groisman E.A."/>
            <person name="Ochman H."/>
        </authorList>
    </citation>
    <scope>NUCLEOTIDE SEQUENCE [LARGE SCALE GENOMIC DNA]</scope>
    <source>
        <strain evidence="2">14028s / SGSC 2262</strain>
    </source>
</reference>
<accession>A0A0F6B3K2</accession>